<comment type="subcellular location">
    <subcellularLocation>
        <location evidence="1">Cell membrane</location>
        <topology evidence="1">Multi-pass membrane protein</topology>
    </subcellularLocation>
</comment>
<evidence type="ECO:0000259" key="12">
    <source>
        <dbReference type="PROSITE" id="PS50929"/>
    </source>
</evidence>
<dbReference type="SUPFAM" id="SSF52540">
    <property type="entry name" value="P-loop containing nucleoside triphosphate hydrolases"/>
    <property type="match status" value="1"/>
</dbReference>
<dbReference type="AlphaFoldDB" id="A0A2M9G034"/>
<protein>
    <recommendedName>
        <fullName evidence="15">Type I secretion system permease/ATPase</fullName>
    </recommendedName>
</protein>
<feature type="domain" description="ABC transmembrane type-1" evidence="12">
    <location>
        <begin position="248"/>
        <end position="527"/>
    </location>
</feature>
<accession>A0A2M9G034</accession>
<dbReference type="GO" id="GO:0005886">
    <property type="term" value="C:plasma membrane"/>
    <property type="evidence" value="ECO:0007669"/>
    <property type="project" value="UniProtKB-SubCell"/>
</dbReference>
<feature type="transmembrane region" description="Helical" evidence="10">
    <location>
        <begin position="280"/>
        <end position="299"/>
    </location>
</feature>
<keyword evidence="5" id="KW-0547">Nucleotide-binding</keyword>
<sequence>MAEDGDSTGDGWSRIGRITPTKRPATPEEAAEHRRRTAGAHLHVVASKPGARPVADLSEEAWRRPEPQRRAQAAPASENPPAGDAADTPPPPAAATGRPRIDALRRLLIRITRDLGRPIGAADIQAAAPGAGSPMTLDGFRLAAERLGFPVTEQAFDAGALRRLQAPFVILDAKDPSASRSVVRREGSGYLVYDPVREQTEVLDAGGVAALGRRALVVKAPQTGVKRQRDWRGHVVRKMRGVLLELGVASLLINLFALAAPLFIMTVFNKVVGSGGGAQSTLFSLTIGMVVIYLFDLILRIVRVYVSSHTGARVESLIGGELVHHLLRLPYKHFENTASGVISERMRQLDTIRSFFTGQMPLVIVDLLFVVVFLAALLLIEPLIALVVAVAIPIFVALSVATHGRQKKLTEQNFLGQAAKASALHETMANALTVKSLGLESEIERRWDHRLGLSAWTGYRSNSLAGVLSAIGQNLQQILSLVVIVIGALLIMSGDMSIGALIATNILATRAVAPMRQVVGAWHQVQEVRSAFERIDDIMSEEPEAEPGELSPGSPFEGKIAFENVSYRYADDLPFVLDNVTLEIGAGQVFGIIGPSGQGKTTLSKLIQGLYQPDHGRVLIDDTDISHLSPATLRRQIGVVPQDVQLFAGTVRENIAMGIDDKDPARVESVAKFVGAHEFIQRLPKGYDTVLSERGGGLSSGQRQLLAVARALIRNPKILIFDEATSALDPGSEERLIRAVNRARRGRTIILISHRMAPMAIADKVALVLEGRVERIGPPQEVIAFARSRMRDAAMPGQGGQGGQPAAGQSGDA</sequence>
<evidence type="ECO:0000256" key="9">
    <source>
        <dbReference type="SAM" id="MobiDB-lite"/>
    </source>
</evidence>
<evidence type="ECO:0000256" key="1">
    <source>
        <dbReference type="ARBA" id="ARBA00004651"/>
    </source>
</evidence>
<evidence type="ECO:0000256" key="10">
    <source>
        <dbReference type="SAM" id="Phobius"/>
    </source>
</evidence>
<dbReference type="GO" id="GO:0140359">
    <property type="term" value="F:ABC-type transporter activity"/>
    <property type="evidence" value="ECO:0007669"/>
    <property type="project" value="InterPro"/>
</dbReference>
<feature type="transmembrane region" description="Helical" evidence="10">
    <location>
        <begin position="383"/>
        <end position="401"/>
    </location>
</feature>
<keyword evidence="4 10" id="KW-0812">Transmembrane</keyword>
<feature type="transmembrane region" description="Helical" evidence="10">
    <location>
        <begin position="355"/>
        <end position="377"/>
    </location>
</feature>
<keyword evidence="2" id="KW-0813">Transport</keyword>
<feature type="region of interest" description="Disordered" evidence="9">
    <location>
        <begin position="793"/>
        <end position="813"/>
    </location>
</feature>
<dbReference type="GO" id="GO:0005524">
    <property type="term" value="F:ATP binding"/>
    <property type="evidence" value="ECO:0007669"/>
    <property type="project" value="UniProtKB-KW"/>
</dbReference>
<feature type="region of interest" description="Disordered" evidence="9">
    <location>
        <begin position="1"/>
        <end position="99"/>
    </location>
</feature>
<proteinExistence type="predicted"/>
<evidence type="ECO:0000256" key="5">
    <source>
        <dbReference type="ARBA" id="ARBA00022741"/>
    </source>
</evidence>
<reference evidence="13 14" key="1">
    <citation type="submission" date="2017-11" db="EMBL/GenBank/DDBJ databases">
        <title>Draft genome sequence of Rhizobiales bacterium SY3-13.</title>
        <authorList>
            <person name="Sun C."/>
        </authorList>
    </citation>
    <scope>NUCLEOTIDE SEQUENCE [LARGE SCALE GENOMIC DNA]</scope>
    <source>
        <strain evidence="13 14">SY3-13</strain>
    </source>
</reference>
<dbReference type="CDD" id="cd18586">
    <property type="entry name" value="ABC_6TM_PrtD_like"/>
    <property type="match status" value="1"/>
</dbReference>
<keyword evidence="3" id="KW-1003">Cell membrane</keyword>
<dbReference type="FunFam" id="3.40.50.300:FF:000299">
    <property type="entry name" value="ABC transporter ATP-binding protein/permease"/>
    <property type="match status" value="1"/>
</dbReference>
<dbReference type="InterPro" id="IPR017871">
    <property type="entry name" value="ABC_transporter-like_CS"/>
</dbReference>
<evidence type="ECO:0008006" key="15">
    <source>
        <dbReference type="Google" id="ProtNLM"/>
    </source>
</evidence>
<keyword evidence="6" id="KW-0067">ATP-binding</keyword>
<dbReference type="OrthoDB" id="5288404at2"/>
<comment type="caution">
    <text evidence="13">The sequence shown here is derived from an EMBL/GenBank/DDBJ whole genome shotgun (WGS) entry which is preliminary data.</text>
</comment>
<evidence type="ECO:0000313" key="14">
    <source>
        <dbReference type="Proteomes" id="UP000229498"/>
    </source>
</evidence>
<gene>
    <name evidence="13" type="ORF">CVT23_14030</name>
</gene>
<dbReference type="SMART" id="SM00382">
    <property type="entry name" value="AAA"/>
    <property type="match status" value="1"/>
</dbReference>
<evidence type="ECO:0000256" key="2">
    <source>
        <dbReference type="ARBA" id="ARBA00022448"/>
    </source>
</evidence>
<feature type="compositionally biased region" description="Basic and acidic residues" evidence="9">
    <location>
        <begin position="60"/>
        <end position="69"/>
    </location>
</feature>
<evidence type="ECO:0000256" key="8">
    <source>
        <dbReference type="ARBA" id="ARBA00023136"/>
    </source>
</evidence>
<dbReference type="InterPro" id="IPR003593">
    <property type="entry name" value="AAA+_ATPase"/>
</dbReference>
<dbReference type="PROSITE" id="PS00211">
    <property type="entry name" value="ABC_TRANSPORTER_1"/>
    <property type="match status" value="1"/>
</dbReference>
<dbReference type="Gene3D" id="3.40.50.300">
    <property type="entry name" value="P-loop containing nucleotide triphosphate hydrolases"/>
    <property type="match status" value="1"/>
</dbReference>
<organism evidence="13 14">
    <name type="scientific">Minwuia thermotolerans</name>
    <dbReference type="NCBI Taxonomy" id="2056226"/>
    <lineage>
        <taxon>Bacteria</taxon>
        <taxon>Pseudomonadati</taxon>
        <taxon>Pseudomonadota</taxon>
        <taxon>Alphaproteobacteria</taxon>
        <taxon>Minwuiales</taxon>
        <taxon>Minwuiaceae</taxon>
        <taxon>Minwuia</taxon>
    </lineage>
</organism>
<dbReference type="InterPro" id="IPR036640">
    <property type="entry name" value="ABC1_TM_sf"/>
</dbReference>
<evidence type="ECO:0000259" key="11">
    <source>
        <dbReference type="PROSITE" id="PS50893"/>
    </source>
</evidence>
<keyword evidence="8 10" id="KW-0472">Membrane</keyword>
<dbReference type="EMBL" id="PHIG01000037">
    <property type="protein sequence ID" value="PJK29034.1"/>
    <property type="molecule type" value="Genomic_DNA"/>
</dbReference>
<feature type="domain" description="ABC transporter" evidence="11">
    <location>
        <begin position="560"/>
        <end position="795"/>
    </location>
</feature>
<dbReference type="SUPFAM" id="SSF90123">
    <property type="entry name" value="ABC transporter transmembrane region"/>
    <property type="match status" value="1"/>
</dbReference>
<evidence type="ECO:0000313" key="13">
    <source>
        <dbReference type="EMBL" id="PJK29034.1"/>
    </source>
</evidence>
<dbReference type="PANTHER" id="PTHR24221:SF647">
    <property type="entry name" value="BLL6336 PROTEIN"/>
    <property type="match status" value="1"/>
</dbReference>
<evidence type="ECO:0000256" key="3">
    <source>
        <dbReference type="ARBA" id="ARBA00022475"/>
    </source>
</evidence>
<feature type="compositionally biased region" description="Low complexity" evidence="9">
    <location>
        <begin position="70"/>
        <end position="87"/>
    </location>
</feature>
<evidence type="ECO:0000256" key="7">
    <source>
        <dbReference type="ARBA" id="ARBA00022989"/>
    </source>
</evidence>
<dbReference type="InterPro" id="IPR027417">
    <property type="entry name" value="P-loop_NTPase"/>
</dbReference>
<dbReference type="InterPro" id="IPR011527">
    <property type="entry name" value="ABC1_TM_dom"/>
</dbReference>
<evidence type="ECO:0000256" key="6">
    <source>
        <dbReference type="ARBA" id="ARBA00022840"/>
    </source>
</evidence>
<dbReference type="Proteomes" id="UP000229498">
    <property type="component" value="Unassembled WGS sequence"/>
</dbReference>
<keyword evidence="14" id="KW-1185">Reference proteome</keyword>
<feature type="transmembrane region" description="Helical" evidence="10">
    <location>
        <begin position="478"/>
        <end position="502"/>
    </location>
</feature>
<dbReference type="InterPro" id="IPR047957">
    <property type="entry name" value="ABC_AprD-like_6TM"/>
</dbReference>
<evidence type="ECO:0000256" key="4">
    <source>
        <dbReference type="ARBA" id="ARBA00022692"/>
    </source>
</evidence>
<dbReference type="RefSeq" id="WP_109794077.1">
    <property type="nucleotide sequence ID" value="NZ_PHIG01000037.1"/>
</dbReference>
<dbReference type="Gene3D" id="1.20.1560.10">
    <property type="entry name" value="ABC transporter type 1, transmembrane domain"/>
    <property type="match status" value="1"/>
</dbReference>
<dbReference type="GO" id="GO:0034040">
    <property type="term" value="F:ATPase-coupled lipid transmembrane transporter activity"/>
    <property type="evidence" value="ECO:0007669"/>
    <property type="project" value="TreeGrafter"/>
</dbReference>
<dbReference type="PROSITE" id="PS50893">
    <property type="entry name" value="ABC_TRANSPORTER_2"/>
    <property type="match status" value="1"/>
</dbReference>
<keyword evidence="7 10" id="KW-1133">Transmembrane helix</keyword>
<dbReference type="InterPro" id="IPR003439">
    <property type="entry name" value="ABC_transporter-like_ATP-bd"/>
</dbReference>
<dbReference type="PANTHER" id="PTHR24221">
    <property type="entry name" value="ATP-BINDING CASSETTE SUB-FAMILY B"/>
    <property type="match status" value="1"/>
</dbReference>
<dbReference type="PROSITE" id="PS50929">
    <property type="entry name" value="ABC_TM1F"/>
    <property type="match status" value="1"/>
</dbReference>
<name>A0A2M9G034_9PROT</name>
<feature type="transmembrane region" description="Helical" evidence="10">
    <location>
        <begin position="242"/>
        <end position="268"/>
    </location>
</feature>
<dbReference type="InterPro" id="IPR039421">
    <property type="entry name" value="Type_1_exporter"/>
</dbReference>
<dbReference type="Pfam" id="PF00005">
    <property type="entry name" value="ABC_tran"/>
    <property type="match status" value="1"/>
</dbReference>
<dbReference type="GO" id="GO:0016887">
    <property type="term" value="F:ATP hydrolysis activity"/>
    <property type="evidence" value="ECO:0007669"/>
    <property type="project" value="InterPro"/>
</dbReference>
<dbReference type="Pfam" id="PF00664">
    <property type="entry name" value="ABC_membrane"/>
    <property type="match status" value="1"/>
</dbReference>